<evidence type="ECO:0000256" key="2">
    <source>
        <dbReference type="ARBA" id="ARBA00022448"/>
    </source>
</evidence>
<dbReference type="EMBL" id="CP058649">
    <property type="protein sequence ID" value="QUI25591.1"/>
    <property type="molecule type" value="Genomic_DNA"/>
</dbReference>
<dbReference type="Pfam" id="PF00528">
    <property type="entry name" value="BPD_transp_1"/>
    <property type="match status" value="1"/>
</dbReference>
<reference evidence="9" key="1">
    <citation type="submission" date="2020-07" db="EMBL/GenBank/DDBJ databases">
        <title>Vallitalea pronyensis genome.</title>
        <authorList>
            <person name="Postec A."/>
        </authorList>
    </citation>
    <scope>NUCLEOTIDE SEQUENCE</scope>
    <source>
        <strain evidence="9">FatNI3</strain>
    </source>
</reference>
<feature type="transmembrane region" description="Helical" evidence="7">
    <location>
        <begin position="174"/>
        <end position="196"/>
    </location>
</feature>
<evidence type="ECO:0000256" key="6">
    <source>
        <dbReference type="ARBA" id="ARBA00023136"/>
    </source>
</evidence>
<keyword evidence="3" id="KW-1003">Cell membrane</keyword>
<dbReference type="PANTHER" id="PTHR30193">
    <property type="entry name" value="ABC TRANSPORTER PERMEASE PROTEIN"/>
    <property type="match status" value="1"/>
</dbReference>
<dbReference type="GO" id="GO:0005886">
    <property type="term" value="C:plasma membrane"/>
    <property type="evidence" value="ECO:0007669"/>
    <property type="project" value="UniProtKB-SubCell"/>
</dbReference>
<dbReference type="CDD" id="cd06261">
    <property type="entry name" value="TM_PBP2"/>
    <property type="match status" value="1"/>
</dbReference>
<keyword evidence="6 7" id="KW-0472">Membrane</keyword>
<feature type="transmembrane region" description="Helical" evidence="7">
    <location>
        <begin position="235"/>
        <end position="257"/>
    </location>
</feature>
<dbReference type="Proteomes" id="UP000683246">
    <property type="component" value="Chromosome"/>
</dbReference>
<evidence type="ECO:0000313" key="10">
    <source>
        <dbReference type="Proteomes" id="UP000683246"/>
    </source>
</evidence>
<evidence type="ECO:0000256" key="5">
    <source>
        <dbReference type="ARBA" id="ARBA00022989"/>
    </source>
</evidence>
<dbReference type="PANTHER" id="PTHR30193:SF37">
    <property type="entry name" value="INNER MEMBRANE ABC TRANSPORTER PERMEASE PROTEIN YCJO"/>
    <property type="match status" value="1"/>
</dbReference>
<dbReference type="InterPro" id="IPR035906">
    <property type="entry name" value="MetI-like_sf"/>
</dbReference>
<keyword evidence="2 7" id="KW-0813">Transport</keyword>
<keyword evidence="5 7" id="KW-1133">Transmembrane helix</keyword>
<evidence type="ECO:0000256" key="4">
    <source>
        <dbReference type="ARBA" id="ARBA00022692"/>
    </source>
</evidence>
<feature type="transmembrane region" description="Helical" evidence="7">
    <location>
        <begin position="46"/>
        <end position="67"/>
    </location>
</feature>
<accession>A0A8J8MPY8</accession>
<evidence type="ECO:0000256" key="7">
    <source>
        <dbReference type="RuleBase" id="RU363032"/>
    </source>
</evidence>
<dbReference type="Gene3D" id="1.10.3720.10">
    <property type="entry name" value="MetI-like"/>
    <property type="match status" value="1"/>
</dbReference>
<evidence type="ECO:0000313" key="9">
    <source>
        <dbReference type="EMBL" id="QUI25591.1"/>
    </source>
</evidence>
<feature type="transmembrane region" description="Helical" evidence="7">
    <location>
        <begin position="130"/>
        <end position="153"/>
    </location>
</feature>
<keyword evidence="4 7" id="KW-0812">Transmembrane</keyword>
<dbReference type="InterPro" id="IPR000515">
    <property type="entry name" value="MetI-like"/>
</dbReference>
<sequence>MIYPIFEAFRISFFMSNGTVEKWVGLKNYSQVLQSKTFWKAVYNTFFIGFFQLAISIPLGFTLASLINGLKWGKDFFKSLFFIPYITSIVAAAMVFMYVLHPEMGILNFILAKVGLPTSTWLAQPQTARWGAVVLAVWHELGFVVVISLANLQTIPRQLYEAAEIDGANRFQKWLYITIPKMKSTFAFFIVMGWIASLQRFSETYILGGLQGSPMRSLYTIVGFIYERGFGGNEYGIASAAAYILFMMILVFTLFNIKLSKLKV</sequence>
<dbReference type="InterPro" id="IPR051393">
    <property type="entry name" value="ABC_transporter_permease"/>
</dbReference>
<name>A0A8J8MPY8_9FIRM</name>
<dbReference type="PROSITE" id="PS50928">
    <property type="entry name" value="ABC_TM1"/>
    <property type="match status" value="1"/>
</dbReference>
<evidence type="ECO:0000256" key="3">
    <source>
        <dbReference type="ARBA" id="ARBA00022475"/>
    </source>
</evidence>
<keyword evidence="10" id="KW-1185">Reference proteome</keyword>
<proteinExistence type="inferred from homology"/>
<protein>
    <submittedName>
        <fullName evidence="9">Sugar ABC transporter permease</fullName>
    </submittedName>
</protein>
<organism evidence="9 10">
    <name type="scientific">Vallitalea pronyensis</name>
    <dbReference type="NCBI Taxonomy" id="1348613"/>
    <lineage>
        <taxon>Bacteria</taxon>
        <taxon>Bacillati</taxon>
        <taxon>Bacillota</taxon>
        <taxon>Clostridia</taxon>
        <taxon>Lachnospirales</taxon>
        <taxon>Vallitaleaceae</taxon>
        <taxon>Vallitalea</taxon>
    </lineage>
</organism>
<comment type="similarity">
    <text evidence="7">Belongs to the binding-protein-dependent transport system permease family.</text>
</comment>
<dbReference type="SUPFAM" id="SSF161098">
    <property type="entry name" value="MetI-like"/>
    <property type="match status" value="1"/>
</dbReference>
<dbReference type="AlphaFoldDB" id="A0A8J8MPY8"/>
<feature type="transmembrane region" description="Helical" evidence="7">
    <location>
        <begin position="79"/>
        <end position="100"/>
    </location>
</feature>
<dbReference type="KEGG" id="vpy:HZI73_03620"/>
<comment type="subcellular location">
    <subcellularLocation>
        <location evidence="1 7">Cell membrane</location>
        <topology evidence="1 7">Multi-pass membrane protein</topology>
    </subcellularLocation>
</comment>
<feature type="domain" description="ABC transmembrane type-1" evidence="8">
    <location>
        <begin position="42"/>
        <end position="256"/>
    </location>
</feature>
<evidence type="ECO:0000256" key="1">
    <source>
        <dbReference type="ARBA" id="ARBA00004651"/>
    </source>
</evidence>
<evidence type="ECO:0000259" key="8">
    <source>
        <dbReference type="PROSITE" id="PS50928"/>
    </source>
</evidence>
<gene>
    <name evidence="9" type="ORF">HZI73_03620</name>
</gene>
<dbReference type="GO" id="GO:0055085">
    <property type="term" value="P:transmembrane transport"/>
    <property type="evidence" value="ECO:0007669"/>
    <property type="project" value="InterPro"/>
</dbReference>